<dbReference type="SUPFAM" id="SSF56176">
    <property type="entry name" value="FAD-binding/transporter-associated domain-like"/>
    <property type="match status" value="1"/>
</dbReference>
<protein>
    <submittedName>
        <fullName evidence="4">FAD-binding protein</fullName>
    </submittedName>
</protein>
<dbReference type="AlphaFoldDB" id="A0A2S7ZCY0"/>
<dbReference type="RefSeq" id="WP_105090506.1">
    <property type="nucleotide sequence ID" value="NZ_PPDB01000001.1"/>
</dbReference>
<evidence type="ECO:0000259" key="3">
    <source>
        <dbReference type="PROSITE" id="PS51387"/>
    </source>
</evidence>
<reference evidence="4 5" key="1">
    <citation type="submission" date="2018-01" db="EMBL/GenBank/DDBJ databases">
        <title>Draft genome sequences of clinical isolates and type strains of oral Veillonella including Veillonella infantum sp., nov.</title>
        <authorList>
            <person name="Mashima I."/>
            <person name="Liao Y.-C."/>
            <person name="Sabharwal A."/>
            <person name="Haase E.M."/>
            <person name="Nakazawa F."/>
            <person name="Scannapieco F.A."/>
        </authorList>
    </citation>
    <scope>NUCLEOTIDE SEQUENCE [LARGE SCALE GENOMIC DNA]</scope>
    <source>
        <strain evidence="4 5">JCM 15641</strain>
    </source>
</reference>
<gene>
    <name evidence="4" type="ORF">VEHSUH05_01315</name>
</gene>
<dbReference type="InterPro" id="IPR016166">
    <property type="entry name" value="FAD-bd_PCMH"/>
</dbReference>
<sequence>MLAFMKVLQPKTVEEAYELAVKNKTAPMLAGGCWLRLGRRTWPAVIDMAGLDLLRYVKEEDNEFVIGAMATQGDVERFEPLQKFCGGVVVKGVKEILGIQFRNMATMGGSVASKFGFSDIIPALLAVHADIVTFKGGRMSMQDYMNYRERDILVEIRIPKVEVSVAIEALRISRGDFPILTGAIRRDDKGVELYIGTRPGVPQLAPKASAVLSEKGAAGVKEAALLASEELVYQKNSHASKEYRMEMVKAMVQRLSGEVLQ</sequence>
<dbReference type="Pfam" id="PF00941">
    <property type="entry name" value="FAD_binding_5"/>
    <property type="match status" value="1"/>
</dbReference>
<dbReference type="InterPro" id="IPR002346">
    <property type="entry name" value="Mopterin_DH_FAD-bd"/>
</dbReference>
<dbReference type="Proteomes" id="UP000237916">
    <property type="component" value="Unassembled WGS sequence"/>
</dbReference>
<dbReference type="EMBL" id="PPDB01000001">
    <property type="protein sequence ID" value="PQL21089.1"/>
    <property type="molecule type" value="Genomic_DNA"/>
</dbReference>
<organism evidence="4 5">
    <name type="scientific">Veillonella denticariosi JCM 15641</name>
    <dbReference type="NCBI Taxonomy" id="1298594"/>
    <lineage>
        <taxon>Bacteria</taxon>
        <taxon>Bacillati</taxon>
        <taxon>Bacillota</taxon>
        <taxon>Negativicutes</taxon>
        <taxon>Veillonellales</taxon>
        <taxon>Veillonellaceae</taxon>
        <taxon>Veillonella</taxon>
    </lineage>
</organism>
<keyword evidence="1" id="KW-0285">Flavoprotein</keyword>
<evidence type="ECO:0000313" key="4">
    <source>
        <dbReference type="EMBL" id="PQL21089.1"/>
    </source>
</evidence>
<evidence type="ECO:0000256" key="1">
    <source>
        <dbReference type="ARBA" id="ARBA00022630"/>
    </source>
</evidence>
<keyword evidence="5" id="KW-1185">Reference proteome</keyword>
<dbReference type="PANTHER" id="PTHR42659:SF9">
    <property type="entry name" value="XANTHINE DEHYDROGENASE FAD-BINDING SUBUNIT XDHB-RELATED"/>
    <property type="match status" value="1"/>
</dbReference>
<dbReference type="STRING" id="1298594.GCA_001312465_01184"/>
<dbReference type="InterPro" id="IPR036683">
    <property type="entry name" value="CO_DH_flav_C_dom_sf"/>
</dbReference>
<name>A0A2S7ZCY0_9FIRM</name>
<dbReference type="Gene3D" id="3.30.390.50">
    <property type="entry name" value="CO dehydrogenase flavoprotein, C-terminal domain"/>
    <property type="match status" value="1"/>
</dbReference>
<dbReference type="InterPro" id="IPR051312">
    <property type="entry name" value="Diverse_Substr_Oxidored"/>
</dbReference>
<dbReference type="OrthoDB" id="9803647at2"/>
<feature type="domain" description="FAD-binding PCMH-type" evidence="3">
    <location>
        <begin position="1"/>
        <end position="163"/>
    </location>
</feature>
<dbReference type="PANTHER" id="PTHR42659">
    <property type="entry name" value="XANTHINE DEHYDROGENASE SUBUNIT C-RELATED"/>
    <property type="match status" value="1"/>
</dbReference>
<proteinExistence type="predicted"/>
<comment type="caution">
    <text evidence="4">The sequence shown here is derived from an EMBL/GenBank/DDBJ whole genome shotgun (WGS) entry which is preliminary data.</text>
</comment>
<dbReference type="GO" id="GO:0016491">
    <property type="term" value="F:oxidoreductase activity"/>
    <property type="evidence" value="ECO:0007669"/>
    <property type="project" value="UniProtKB-KW"/>
</dbReference>
<dbReference type="InterPro" id="IPR036318">
    <property type="entry name" value="FAD-bd_PCMH-like_sf"/>
</dbReference>
<dbReference type="GO" id="GO:0071949">
    <property type="term" value="F:FAD binding"/>
    <property type="evidence" value="ECO:0007669"/>
    <property type="project" value="InterPro"/>
</dbReference>
<dbReference type="Gene3D" id="3.30.465.10">
    <property type="match status" value="1"/>
</dbReference>
<keyword evidence="2" id="KW-0560">Oxidoreductase</keyword>
<dbReference type="InterPro" id="IPR016169">
    <property type="entry name" value="FAD-bd_PCMH_sub2"/>
</dbReference>
<dbReference type="PROSITE" id="PS51387">
    <property type="entry name" value="FAD_PCMH"/>
    <property type="match status" value="1"/>
</dbReference>
<evidence type="ECO:0000313" key="5">
    <source>
        <dbReference type="Proteomes" id="UP000237916"/>
    </source>
</evidence>
<evidence type="ECO:0000256" key="2">
    <source>
        <dbReference type="ARBA" id="ARBA00023002"/>
    </source>
</evidence>
<accession>A0A2S7ZCY0</accession>
<dbReference type="SUPFAM" id="SSF55447">
    <property type="entry name" value="CO dehydrogenase flavoprotein C-terminal domain-like"/>
    <property type="match status" value="1"/>
</dbReference>